<evidence type="ECO:0000259" key="1">
    <source>
        <dbReference type="Pfam" id="PF00174"/>
    </source>
</evidence>
<dbReference type="InterPro" id="IPR000572">
    <property type="entry name" value="OxRdtase_Mopterin-bd_dom"/>
</dbReference>
<dbReference type="Proteomes" id="UP000426246">
    <property type="component" value="Chromosome"/>
</dbReference>
<accession>A0A6B8RQM3</accession>
<gene>
    <name evidence="2" type="ORF">EHS13_26060</name>
</gene>
<name>A0A6B8RQM3_9BACL</name>
<protein>
    <submittedName>
        <fullName evidence="2">Sulfite oxidase-like oxidoreductase</fullName>
    </submittedName>
</protein>
<organism evidence="2 3">
    <name type="scientific">Paenibacillus psychroresistens</name>
    <dbReference type="NCBI Taxonomy" id="1778678"/>
    <lineage>
        <taxon>Bacteria</taxon>
        <taxon>Bacillati</taxon>
        <taxon>Bacillota</taxon>
        <taxon>Bacilli</taxon>
        <taxon>Bacillales</taxon>
        <taxon>Paenibacillaceae</taxon>
        <taxon>Paenibacillus</taxon>
    </lineage>
</organism>
<dbReference type="PANTHER" id="PTHR43032:SF4">
    <property type="entry name" value="OXIDOREDUCTASE MOLYBDOPTERIN-BINDING DOMAIN-CONTAINING PROTEIN"/>
    <property type="match status" value="1"/>
</dbReference>
<dbReference type="Gene3D" id="3.90.420.10">
    <property type="entry name" value="Oxidoreductase, molybdopterin-binding domain"/>
    <property type="match status" value="1"/>
</dbReference>
<dbReference type="RefSeq" id="WP_155703202.1">
    <property type="nucleotide sequence ID" value="NZ_CP034235.1"/>
</dbReference>
<dbReference type="SUPFAM" id="SSF56524">
    <property type="entry name" value="Oxidoreductase molybdopterin-binding domain"/>
    <property type="match status" value="1"/>
</dbReference>
<evidence type="ECO:0000313" key="2">
    <source>
        <dbReference type="EMBL" id="QGQ98104.1"/>
    </source>
</evidence>
<keyword evidence="3" id="KW-1185">Reference proteome</keyword>
<sequence length="191" mass="22663">MSSIKNRVPAGQKVTESFPVLHHGEVPYYINMGNWDLKIFGLVDEEYTFTYKEFMQLPRTQFGNDIHCVTTWSKLDNVWEGIAISDLLKFFHIKETAKFVMLHAEHGWSTNLPIEDFLKETSFLAIKHNGELLSPDHGYPVRMVVPHLYFWKSAKWLRGIEFLEKDKPGFWEKNGYHMYGDPWKEQRYDWD</sequence>
<dbReference type="PANTHER" id="PTHR43032">
    <property type="entry name" value="PROTEIN-METHIONINE-SULFOXIDE REDUCTASE"/>
    <property type="match status" value="1"/>
</dbReference>
<dbReference type="EMBL" id="CP034235">
    <property type="protein sequence ID" value="QGQ98104.1"/>
    <property type="molecule type" value="Genomic_DNA"/>
</dbReference>
<evidence type="ECO:0000313" key="3">
    <source>
        <dbReference type="Proteomes" id="UP000426246"/>
    </source>
</evidence>
<dbReference type="KEGG" id="ppsc:EHS13_26060"/>
<dbReference type="InterPro" id="IPR036374">
    <property type="entry name" value="OxRdtase_Mopterin-bd_sf"/>
</dbReference>
<dbReference type="CDD" id="cd02109">
    <property type="entry name" value="arch_bact_SO_family_Moco"/>
    <property type="match status" value="1"/>
</dbReference>
<feature type="domain" description="Oxidoreductase molybdopterin-binding" evidence="1">
    <location>
        <begin position="23"/>
        <end position="171"/>
    </location>
</feature>
<proteinExistence type="predicted"/>
<reference evidence="3" key="1">
    <citation type="submission" date="2018-11" db="EMBL/GenBank/DDBJ databases">
        <title>Complete genome sequence of Paenibacillus sp. ML311-T8.</title>
        <authorList>
            <person name="Nam Y.-D."/>
            <person name="Kang J."/>
            <person name="Chung W.-H."/>
            <person name="Park Y.S."/>
        </authorList>
    </citation>
    <scope>NUCLEOTIDE SEQUENCE [LARGE SCALE GENOMIC DNA]</scope>
    <source>
        <strain evidence="3">ML311-T8</strain>
    </source>
</reference>
<dbReference type="AlphaFoldDB" id="A0A6B8RQM3"/>
<dbReference type="Pfam" id="PF00174">
    <property type="entry name" value="Oxidored_molyb"/>
    <property type="match status" value="1"/>
</dbReference>
<dbReference type="OrthoDB" id="9778777at2"/>